<protein>
    <submittedName>
        <fullName evidence="2">Pol-r protein</fullName>
    </submittedName>
</protein>
<feature type="compositionally biased region" description="Basic and acidic residues" evidence="1">
    <location>
        <begin position="252"/>
        <end position="271"/>
    </location>
</feature>
<name>Q36546_SECCE</name>
<sequence length="312" mass="35737">MHSSLPKGRRREMALSQDGFIDSTDLDDDLYLVTYKNKVSDDLFKEMEETTKQPANTAVQLSAAIAAYARIVLYPFIKRDDCYYTDTDSIVVQNELPEEMVSPSEIGKLKKELYVKEGIFLAPKSYCIHALHEDKEEIIMKHKGPVRKVITKDSYINQLADPTLKQQFSCSADFHRDFKNLCVEKKINTYVVGIGNSTKRELVYDEDGTWIGTKPPHIGEDSIDSIHPTAHKVITGILGKMNNLTKKCNLKDHKSDDDKKIKDYKKRESHQTKKKKADKKKPVNKKKKADSILQVKVKGYWQFPINNDPLDL</sequence>
<reference evidence="2" key="1">
    <citation type="journal article" date="1994" name="Curr. Genet.">
        <title>A DNA-polymerase-related reading frame (pol-r) in the mtDNA of Secale cereale.</title>
        <authorList>
            <person name="Dohmen G."/>
            <person name="Tudzynski P."/>
        </authorList>
    </citation>
    <scope>NUCLEOTIDE SEQUENCE</scope>
    <source>
        <tissue evidence="2">Etiolated shoots</tissue>
    </source>
</reference>
<proteinExistence type="predicted"/>
<accession>Q36546</accession>
<dbReference type="AlphaFoldDB" id="Q36546"/>
<evidence type="ECO:0000256" key="1">
    <source>
        <dbReference type="SAM" id="MobiDB-lite"/>
    </source>
</evidence>
<gene>
    <name evidence="2" type="primary">pol-r</name>
</gene>
<dbReference type="Gene3D" id="3.90.1600.10">
    <property type="entry name" value="Palm domain of DNA polymerase"/>
    <property type="match status" value="1"/>
</dbReference>
<feature type="compositionally biased region" description="Basic residues" evidence="1">
    <location>
        <begin position="272"/>
        <end position="288"/>
    </location>
</feature>
<dbReference type="PIR" id="S39823">
    <property type="entry name" value="S39823"/>
</dbReference>
<dbReference type="InterPro" id="IPR017964">
    <property type="entry name" value="DNA-dir_DNA_pol_B_CS"/>
</dbReference>
<dbReference type="InterPro" id="IPR023211">
    <property type="entry name" value="DNA_pol_palm_dom_sf"/>
</dbReference>
<dbReference type="PANTHER" id="PTHR33568">
    <property type="entry name" value="DNA POLYMERASE"/>
    <property type="match status" value="1"/>
</dbReference>
<dbReference type="InterPro" id="IPR043502">
    <property type="entry name" value="DNA/RNA_pol_sf"/>
</dbReference>
<dbReference type="PROSITE" id="PS00116">
    <property type="entry name" value="DNA_POLYMERASE_B"/>
    <property type="match status" value="1"/>
</dbReference>
<geneLocation type="mitochondrion" evidence="2"/>
<dbReference type="GO" id="GO:0003676">
    <property type="term" value="F:nucleic acid binding"/>
    <property type="evidence" value="ECO:0007669"/>
    <property type="project" value="InterPro"/>
</dbReference>
<evidence type="ECO:0000313" key="2">
    <source>
        <dbReference type="EMBL" id="CAA52230.1"/>
    </source>
</evidence>
<dbReference type="SUPFAM" id="SSF56672">
    <property type="entry name" value="DNA/RNA polymerases"/>
    <property type="match status" value="1"/>
</dbReference>
<keyword evidence="2" id="KW-0496">Mitochondrion</keyword>
<dbReference type="GO" id="GO:0000166">
    <property type="term" value="F:nucleotide binding"/>
    <property type="evidence" value="ECO:0007669"/>
    <property type="project" value="InterPro"/>
</dbReference>
<dbReference type="PANTHER" id="PTHR33568:SF3">
    <property type="entry name" value="DNA-DIRECTED DNA POLYMERASE"/>
    <property type="match status" value="1"/>
</dbReference>
<organism evidence="2">
    <name type="scientific">Secale cereale</name>
    <name type="common">Rye</name>
    <dbReference type="NCBI Taxonomy" id="4550"/>
    <lineage>
        <taxon>Eukaryota</taxon>
        <taxon>Viridiplantae</taxon>
        <taxon>Streptophyta</taxon>
        <taxon>Embryophyta</taxon>
        <taxon>Tracheophyta</taxon>
        <taxon>Spermatophyta</taxon>
        <taxon>Magnoliopsida</taxon>
        <taxon>Liliopsida</taxon>
        <taxon>Poales</taxon>
        <taxon>Poaceae</taxon>
        <taxon>BOP clade</taxon>
        <taxon>Pooideae</taxon>
        <taxon>Triticodae</taxon>
        <taxon>Triticeae</taxon>
        <taxon>Hordeinae</taxon>
        <taxon>Secale</taxon>
    </lineage>
</organism>
<dbReference type="EMBL" id="X74133">
    <property type="protein sequence ID" value="CAA52230.1"/>
    <property type="molecule type" value="Genomic_DNA"/>
</dbReference>
<feature type="region of interest" description="Disordered" evidence="1">
    <location>
        <begin position="252"/>
        <end position="290"/>
    </location>
</feature>